<accession>A0A0E9TVI3</accession>
<reference evidence="1" key="1">
    <citation type="submission" date="2014-11" db="EMBL/GenBank/DDBJ databases">
        <authorList>
            <person name="Amaro Gonzalez C."/>
        </authorList>
    </citation>
    <scope>NUCLEOTIDE SEQUENCE</scope>
</reference>
<dbReference type="EMBL" id="GBXM01050996">
    <property type="protein sequence ID" value="JAH57581.1"/>
    <property type="molecule type" value="Transcribed_RNA"/>
</dbReference>
<sequence>MPEAAPPQSAHLYIMAPSQDELKYNKTATFRLLCQ</sequence>
<evidence type="ECO:0000313" key="1">
    <source>
        <dbReference type="EMBL" id="JAH57581.1"/>
    </source>
</evidence>
<dbReference type="AlphaFoldDB" id="A0A0E9TVI3"/>
<name>A0A0E9TVI3_ANGAN</name>
<protein>
    <submittedName>
        <fullName evidence="1">Uncharacterized protein</fullName>
    </submittedName>
</protein>
<proteinExistence type="predicted"/>
<organism evidence="1">
    <name type="scientific">Anguilla anguilla</name>
    <name type="common">European freshwater eel</name>
    <name type="synonym">Muraena anguilla</name>
    <dbReference type="NCBI Taxonomy" id="7936"/>
    <lineage>
        <taxon>Eukaryota</taxon>
        <taxon>Metazoa</taxon>
        <taxon>Chordata</taxon>
        <taxon>Craniata</taxon>
        <taxon>Vertebrata</taxon>
        <taxon>Euteleostomi</taxon>
        <taxon>Actinopterygii</taxon>
        <taxon>Neopterygii</taxon>
        <taxon>Teleostei</taxon>
        <taxon>Anguilliformes</taxon>
        <taxon>Anguillidae</taxon>
        <taxon>Anguilla</taxon>
    </lineage>
</organism>
<reference evidence="1" key="2">
    <citation type="journal article" date="2015" name="Fish Shellfish Immunol.">
        <title>Early steps in the European eel (Anguilla anguilla)-Vibrio vulnificus interaction in the gills: Role of the RtxA13 toxin.</title>
        <authorList>
            <person name="Callol A."/>
            <person name="Pajuelo D."/>
            <person name="Ebbesson L."/>
            <person name="Teles M."/>
            <person name="MacKenzie S."/>
            <person name="Amaro C."/>
        </authorList>
    </citation>
    <scope>NUCLEOTIDE SEQUENCE</scope>
</reference>